<feature type="region of interest" description="Disordered" evidence="1">
    <location>
        <begin position="14"/>
        <end position="117"/>
    </location>
</feature>
<evidence type="ECO:0000313" key="3">
    <source>
        <dbReference type="Proteomes" id="UP001575622"/>
    </source>
</evidence>
<name>A0ABV4UUX6_9BACL</name>
<keyword evidence="3" id="KW-1185">Reference proteome</keyword>
<evidence type="ECO:0000313" key="2">
    <source>
        <dbReference type="EMBL" id="MFB0841626.1"/>
    </source>
</evidence>
<dbReference type="SUPFAM" id="SSF82171">
    <property type="entry name" value="DPP6 N-terminal domain-like"/>
    <property type="match status" value="1"/>
</dbReference>
<dbReference type="Gene3D" id="2.140.10.30">
    <property type="entry name" value="Dipeptidylpeptidase IV, N-terminal domain"/>
    <property type="match status" value="1"/>
</dbReference>
<feature type="compositionally biased region" description="Polar residues" evidence="1">
    <location>
        <begin position="14"/>
        <end position="27"/>
    </location>
</feature>
<sequence>MPGVLAGILLAGCSTDTTTRINNNGLPAQSAVEKNESEKSNAPKDAKTAPSPTSIPPVAPDPVASNTNSSSPPPSNGDVIQPKNEDPSSSGNTLGSEREKPDSSPPDRQQLSGVKGSSLKEAERILKLEFNGENLLRYGEAMYDNGLIYDATHYIHRAMERGKESSRLPQLMNDLGTGGAKVEPRKLVDGKNAVLSYDGKYIAYYESGGLMIYDLKADKSKRVSSISDSLFPEWRWSHDNRQLAYINGSSLFVYDLPKNEIWEEKFDSFLDHFILWSANSQKILVGTYDKKKESYVPQLFDISTRSHIQLEGSFGGYLKPFEDTPQVFRQIRKDGQVFDVAVRDKKETLVGTIPVGLSSRTLTSDLSQGVGFSEMNFDNGTSFGGNPQYFNFRSANTLMTFDYSYSLSESLRITDNGRWIALNQSATMPQERPSRSNDVPFSTLWLAETEGKKRIPVDYGYISTTPHSFSDDVSLFVYTKETRIDGYPRKFEIYQVSLSGVTK</sequence>
<proteinExistence type="predicted"/>
<reference evidence="2 3" key="1">
    <citation type="submission" date="2024-09" db="EMBL/GenBank/DDBJ databases">
        <authorList>
            <person name="Makale K.P.P."/>
            <person name="Makhzoum A."/>
            <person name="Rantong G."/>
            <person name="Rahube T.O."/>
        </authorList>
    </citation>
    <scope>NUCLEOTIDE SEQUENCE [LARGE SCALE GENOMIC DNA]</scope>
    <source>
        <strain evidence="2 3">KM_D13</strain>
    </source>
</reference>
<evidence type="ECO:0000256" key="1">
    <source>
        <dbReference type="SAM" id="MobiDB-lite"/>
    </source>
</evidence>
<protein>
    <submittedName>
        <fullName evidence="2">Uncharacterized protein</fullName>
    </submittedName>
</protein>
<organism evidence="2 3">
    <name type="scientific">Paenibacillus oleatilyticus</name>
    <dbReference type="NCBI Taxonomy" id="2594886"/>
    <lineage>
        <taxon>Bacteria</taxon>
        <taxon>Bacillati</taxon>
        <taxon>Bacillota</taxon>
        <taxon>Bacilli</taxon>
        <taxon>Bacillales</taxon>
        <taxon>Paenibacillaceae</taxon>
        <taxon>Paenibacillus</taxon>
    </lineage>
</organism>
<comment type="caution">
    <text evidence="2">The sequence shown here is derived from an EMBL/GenBank/DDBJ whole genome shotgun (WGS) entry which is preliminary data.</text>
</comment>
<dbReference type="Proteomes" id="UP001575622">
    <property type="component" value="Unassembled WGS sequence"/>
</dbReference>
<gene>
    <name evidence="2" type="ORF">ACEU3E_05555</name>
</gene>
<dbReference type="EMBL" id="JBHDLN010000002">
    <property type="protein sequence ID" value="MFB0841626.1"/>
    <property type="molecule type" value="Genomic_DNA"/>
</dbReference>
<feature type="compositionally biased region" description="Basic and acidic residues" evidence="1">
    <location>
        <begin position="33"/>
        <end position="47"/>
    </location>
</feature>
<dbReference type="RefSeq" id="WP_373949159.1">
    <property type="nucleotide sequence ID" value="NZ_JBHDLN010000002.1"/>
</dbReference>
<accession>A0ABV4UUX6</accession>